<dbReference type="PRINTS" id="PR00038">
    <property type="entry name" value="HTHLUXR"/>
</dbReference>
<evidence type="ECO:0000313" key="10">
    <source>
        <dbReference type="Proteomes" id="UP000517759"/>
    </source>
</evidence>
<evidence type="ECO:0000313" key="9">
    <source>
        <dbReference type="EMBL" id="MBB3902761.1"/>
    </source>
</evidence>
<sequence length="204" mass="22120">MYGLQIVGEIASYVGAYGTILEINPDIVILDFSMPGMRGLATLNQIKIGAPNISIVAVSEYRQDHYVASILKSGVKGHILRNAAKNEYCNAISTVSRGKIYAGTSFSANSSSTDNVQDSSIKNNIKSPTLSERETVVLRMISLGLTNKNVALSLGVTANTIDTHKRRASEKLEIYSRAKLVQYAIFNGWLGRPIQEDALAVKIA</sequence>
<protein>
    <submittedName>
        <fullName evidence="9">DNA-binding NarL/FixJ family response regulator</fullName>
    </submittedName>
    <submittedName>
        <fullName evidence="8">DNA-binding response regulator</fullName>
    </submittedName>
</protein>
<feature type="modified residue" description="4-aspartylphosphate" evidence="5">
    <location>
        <position position="31"/>
    </location>
</feature>
<dbReference type="PANTHER" id="PTHR43214:SF41">
    <property type="entry name" value="NITRATE_NITRITE RESPONSE REGULATOR PROTEIN NARP"/>
    <property type="match status" value="1"/>
</dbReference>
<dbReference type="Pfam" id="PF00072">
    <property type="entry name" value="Response_reg"/>
    <property type="match status" value="1"/>
</dbReference>
<dbReference type="GO" id="GO:0003677">
    <property type="term" value="F:DNA binding"/>
    <property type="evidence" value="ECO:0007669"/>
    <property type="project" value="UniProtKB-KW"/>
</dbReference>
<dbReference type="PANTHER" id="PTHR43214">
    <property type="entry name" value="TWO-COMPONENT RESPONSE REGULATOR"/>
    <property type="match status" value="1"/>
</dbReference>
<gene>
    <name evidence="8" type="ORF">GCM10007884_05900</name>
    <name evidence="9" type="ORF">GGR33_002256</name>
</gene>
<dbReference type="GO" id="GO:0000160">
    <property type="term" value="P:phosphorelay signal transduction system"/>
    <property type="evidence" value="ECO:0007669"/>
    <property type="project" value="InterPro"/>
</dbReference>
<reference evidence="9 10" key="3">
    <citation type="submission" date="2020-08" db="EMBL/GenBank/DDBJ databases">
        <title>Genomic Encyclopedia of Type Strains, Phase IV (KMG-IV): sequencing the most valuable type-strain genomes for metagenomic binning, comparative biology and taxonomic classification.</title>
        <authorList>
            <person name="Goeker M."/>
        </authorList>
    </citation>
    <scope>NUCLEOTIDE SEQUENCE [LARGE SCALE GENOMIC DNA]</scope>
    <source>
        <strain evidence="9 10">DSM 24105</strain>
    </source>
</reference>
<keyword evidence="4" id="KW-0804">Transcription</keyword>
<accession>A0A7W6AL38</accession>
<dbReference type="InterPro" id="IPR000792">
    <property type="entry name" value="Tscrpt_reg_LuxR_C"/>
</dbReference>
<evidence type="ECO:0000256" key="5">
    <source>
        <dbReference type="PROSITE-ProRule" id="PRU00169"/>
    </source>
</evidence>
<dbReference type="InterPro" id="IPR001789">
    <property type="entry name" value="Sig_transdc_resp-reg_receiver"/>
</dbReference>
<evidence type="ECO:0000313" key="8">
    <source>
        <dbReference type="EMBL" id="GLS42605.1"/>
    </source>
</evidence>
<dbReference type="SMART" id="SM00421">
    <property type="entry name" value="HTH_LUXR"/>
    <property type="match status" value="1"/>
</dbReference>
<evidence type="ECO:0000256" key="4">
    <source>
        <dbReference type="ARBA" id="ARBA00023163"/>
    </source>
</evidence>
<dbReference type="GO" id="GO:0006355">
    <property type="term" value="P:regulation of DNA-templated transcription"/>
    <property type="evidence" value="ECO:0007669"/>
    <property type="project" value="InterPro"/>
</dbReference>
<feature type="domain" description="HTH luxR-type" evidence="6">
    <location>
        <begin position="123"/>
        <end position="188"/>
    </location>
</feature>
<evidence type="ECO:0000313" key="11">
    <source>
        <dbReference type="Proteomes" id="UP001156881"/>
    </source>
</evidence>
<comment type="caution">
    <text evidence="9">The sequence shown here is derived from an EMBL/GenBank/DDBJ whole genome shotgun (WGS) entry which is preliminary data.</text>
</comment>
<reference evidence="8" key="4">
    <citation type="submission" date="2023-01" db="EMBL/GenBank/DDBJ databases">
        <title>Draft genome sequence of Methylobacterium brachythecii strain NBRC 107710.</title>
        <authorList>
            <person name="Sun Q."/>
            <person name="Mori K."/>
        </authorList>
    </citation>
    <scope>NUCLEOTIDE SEQUENCE</scope>
    <source>
        <strain evidence="8">NBRC 107710</strain>
    </source>
</reference>
<dbReference type="Proteomes" id="UP000517759">
    <property type="component" value="Unassembled WGS sequence"/>
</dbReference>
<evidence type="ECO:0000259" key="7">
    <source>
        <dbReference type="PROSITE" id="PS50110"/>
    </source>
</evidence>
<dbReference type="CDD" id="cd06170">
    <property type="entry name" value="LuxR_C_like"/>
    <property type="match status" value="1"/>
</dbReference>
<dbReference type="EMBL" id="BSPG01000001">
    <property type="protein sequence ID" value="GLS42605.1"/>
    <property type="molecule type" value="Genomic_DNA"/>
</dbReference>
<dbReference type="CDD" id="cd17535">
    <property type="entry name" value="REC_NarL-like"/>
    <property type="match status" value="1"/>
</dbReference>
<evidence type="ECO:0000256" key="3">
    <source>
        <dbReference type="ARBA" id="ARBA00023125"/>
    </source>
</evidence>
<dbReference type="InterPro" id="IPR039420">
    <property type="entry name" value="WalR-like"/>
</dbReference>
<dbReference type="AlphaFoldDB" id="A0A7W6AL38"/>
<keyword evidence="2" id="KW-0805">Transcription regulation</keyword>
<evidence type="ECO:0000259" key="6">
    <source>
        <dbReference type="PROSITE" id="PS50043"/>
    </source>
</evidence>
<keyword evidence="11" id="KW-1185">Reference proteome</keyword>
<dbReference type="Proteomes" id="UP001156881">
    <property type="component" value="Unassembled WGS sequence"/>
</dbReference>
<dbReference type="PROSITE" id="PS00622">
    <property type="entry name" value="HTH_LUXR_1"/>
    <property type="match status" value="1"/>
</dbReference>
<dbReference type="PROSITE" id="PS50043">
    <property type="entry name" value="HTH_LUXR_2"/>
    <property type="match status" value="1"/>
</dbReference>
<dbReference type="SUPFAM" id="SSF46894">
    <property type="entry name" value="C-terminal effector domain of the bipartite response regulators"/>
    <property type="match status" value="1"/>
</dbReference>
<proteinExistence type="predicted"/>
<evidence type="ECO:0000256" key="1">
    <source>
        <dbReference type="ARBA" id="ARBA00022553"/>
    </source>
</evidence>
<dbReference type="SUPFAM" id="SSF52172">
    <property type="entry name" value="CheY-like"/>
    <property type="match status" value="1"/>
</dbReference>
<keyword evidence="3 9" id="KW-0238">DNA-binding</keyword>
<dbReference type="InterPro" id="IPR011006">
    <property type="entry name" value="CheY-like_superfamily"/>
</dbReference>
<dbReference type="InterPro" id="IPR058245">
    <property type="entry name" value="NreC/VraR/RcsB-like_REC"/>
</dbReference>
<feature type="domain" description="Response regulatory" evidence="7">
    <location>
        <begin position="1"/>
        <end position="96"/>
    </location>
</feature>
<dbReference type="PROSITE" id="PS50110">
    <property type="entry name" value="RESPONSE_REGULATORY"/>
    <property type="match status" value="1"/>
</dbReference>
<keyword evidence="1 5" id="KW-0597">Phosphoprotein</keyword>
<organism evidence="9 10">
    <name type="scientific">Methylobacterium brachythecii</name>
    <dbReference type="NCBI Taxonomy" id="1176177"/>
    <lineage>
        <taxon>Bacteria</taxon>
        <taxon>Pseudomonadati</taxon>
        <taxon>Pseudomonadota</taxon>
        <taxon>Alphaproteobacteria</taxon>
        <taxon>Hyphomicrobiales</taxon>
        <taxon>Methylobacteriaceae</taxon>
        <taxon>Methylobacterium</taxon>
    </lineage>
</organism>
<dbReference type="EMBL" id="JACIDN010000003">
    <property type="protein sequence ID" value="MBB3902761.1"/>
    <property type="molecule type" value="Genomic_DNA"/>
</dbReference>
<name>A0A7W6AL38_9HYPH</name>
<dbReference type="Gene3D" id="3.40.50.2300">
    <property type="match status" value="1"/>
</dbReference>
<reference evidence="8" key="1">
    <citation type="journal article" date="2014" name="Int. J. Syst. Evol. Microbiol.">
        <title>Complete genome of a new Firmicutes species belonging to the dominant human colonic microbiota ('Ruminococcus bicirculans') reveals two chromosomes and a selective capacity to utilize plant glucans.</title>
        <authorList>
            <consortium name="NISC Comparative Sequencing Program"/>
            <person name="Wegmann U."/>
            <person name="Louis P."/>
            <person name="Goesmann A."/>
            <person name="Henrissat B."/>
            <person name="Duncan S.H."/>
            <person name="Flint H.J."/>
        </authorList>
    </citation>
    <scope>NUCLEOTIDE SEQUENCE</scope>
    <source>
        <strain evidence="8">NBRC 107710</strain>
    </source>
</reference>
<evidence type="ECO:0000256" key="2">
    <source>
        <dbReference type="ARBA" id="ARBA00023015"/>
    </source>
</evidence>
<reference evidence="11" key="2">
    <citation type="journal article" date="2019" name="Int. J. Syst. Evol. Microbiol.">
        <title>The Global Catalogue of Microorganisms (GCM) 10K type strain sequencing project: providing services to taxonomists for standard genome sequencing and annotation.</title>
        <authorList>
            <consortium name="The Broad Institute Genomics Platform"/>
            <consortium name="The Broad Institute Genome Sequencing Center for Infectious Disease"/>
            <person name="Wu L."/>
            <person name="Ma J."/>
        </authorList>
    </citation>
    <scope>NUCLEOTIDE SEQUENCE [LARGE SCALE GENOMIC DNA]</scope>
    <source>
        <strain evidence="11">NBRC 107710</strain>
    </source>
</reference>
<dbReference type="InterPro" id="IPR016032">
    <property type="entry name" value="Sig_transdc_resp-reg_C-effctor"/>
</dbReference>
<dbReference type="Pfam" id="PF00196">
    <property type="entry name" value="GerE"/>
    <property type="match status" value="1"/>
</dbReference>